<evidence type="ECO:0000313" key="2">
    <source>
        <dbReference type="EMBL" id="TNN64680.1"/>
    </source>
</evidence>
<feature type="region of interest" description="Disordered" evidence="1">
    <location>
        <begin position="70"/>
        <end position="92"/>
    </location>
</feature>
<evidence type="ECO:0000256" key="1">
    <source>
        <dbReference type="SAM" id="MobiDB-lite"/>
    </source>
</evidence>
<sequence>MGWMGRNKMDGDEMKGAELLKRSTEIHFMYSCSSSVSDGKKRPPGNAAEKLTFRIPPGAASRSGWMLKMKTSSTGTESTADTPSRKLPSSGDRKCSWDMFWRRTVTLLPSMSSVMMRTRRIHWAEMLWTPSEEIRGEQRRE</sequence>
<dbReference type="Proteomes" id="UP000314294">
    <property type="component" value="Unassembled WGS sequence"/>
</dbReference>
<reference evidence="2 3" key="1">
    <citation type="submission" date="2019-03" db="EMBL/GenBank/DDBJ databases">
        <title>First draft genome of Liparis tanakae, snailfish: a comprehensive survey of snailfish specific genes.</title>
        <authorList>
            <person name="Kim W."/>
            <person name="Song I."/>
            <person name="Jeong J.-H."/>
            <person name="Kim D."/>
            <person name="Kim S."/>
            <person name="Ryu S."/>
            <person name="Song J.Y."/>
            <person name="Lee S.K."/>
        </authorList>
    </citation>
    <scope>NUCLEOTIDE SEQUENCE [LARGE SCALE GENOMIC DNA]</scope>
    <source>
        <tissue evidence="2">Muscle</tissue>
    </source>
</reference>
<comment type="caution">
    <text evidence="2">The sequence shown here is derived from an EMBL/GenBank/DDBJ whole genome shotgun (WGS) entry which is preliminary data.</text>
</comment>
<gene>
    <name evidence="2" type="ORF">EYF80_025087</name>
</gene>
<accession>A0A4Z2HGM5</accession>
<name>A0A4Z2HGM5_9TELE</name>
<dbReference type="AlphaFoldDB" id="A0A4Z2HGM5"/>
<organism evidence="2 3">
    <name type="scientific">Liparis tanakae</name>
    <name type="common">Tanaka's snailfish</name>
    <dbReference type="NCBI Taxonomy" id="230148"/>
    <lineage>
        <taxon>Eukaryota</taxon>
        <taxon>Metazoa</taxon>
        <taxon>Chordata</taxon>
        <taxon>Craniata</taxon>
        <taxon>Vertebrata</taxon>
        <taxon>Euteleostomi</taxon>
        <taxon>Actinopterygii</taxon>
        <taxon>Neopterygii</taxon>
        <taxon>Teleostei</taxon>
        <taxon>Neoteleostei</taxon>
        <taxon>Acanthomorphata</taxon>
        <taxon>Eupercaria</taxon>
        <taxon>Perciformes</taxon>
        <taxon>Cottioidei</taxon>
        <taxon>Cottales</taxon>
        <taxon>Liparidae</taxon>
        <taxon>Liparis</taxon>
    </lineage>
</organism>
<protein>
    <submittedName>
        <fullName evidence="2">Uncharacterized protein</fullName>
    </submittedName>
</protein>
<dbReference type="EMBL" id="SRLO01000248">
    <property type="protein sequence ID" value="TNN64680.1"/>
    <property type="molecule type" value="Genomic_DNA"/>
</dbReference>
<feature type="compositionally biased region" description="Polar residues" evidence="1">
    <location>
        <begin position="70"/>
        <end position="82"/>
    </location>
</feature>
<keyword evidence="3" id="KW-1185">Reference proteome</keyword>
<proteinExistence type="predicted"/>
<evidence type="ECO:0000313" key="3">
    <source>
        <dbReference type="Proteomes" id="UP000314294"/>
    </source>
</evidence>